<gene>
    <name evidence="2" type="ORF">DAT39_003164</name>
</gene>
<dbReference type="AlphaFoldDB" id="A0A8J4XEX4"/>
<protein>
    <submittedName>
        <fullName evidence="2">Uncharacterized protein</fullName>
    </submittedName>
</protein>
<accession>A0A8J4XEX4</accession>
<evidence type="ECO:0000313" key="2">
    <source>
        <dbReference type="EMBL" id="KAF5907113.1"/>
    </source>
</evidence>
<keyword evidence="3" id="KW-1185">Reference proteome</keyword>
<sequence length="63" mass="6927">MATRAEQTFQSTAADQSGIHVQNTDPLNPPPTPTGPPCFLCTEPSSEYGFFYSELFEEPLNSM</sequence>
<proteinExistence type="predicted"/>
<organism evidence="2 3">
    <name type="scientific">Clarias magur</name>
    <name type="common">Asian catfish</name>
    <name type="synonym">Macropteronotus magur</name>
    <dbReference type="NCBI Taxonomy" id="1594786"/>
    <lineage>
        <taxon>Eukaryota</taxon>
        <taxon>Metazoa</taxon>
        <taxon>Chordata</taxon>
        <taxon>Craniata</taxon>
        <taxon>Vertebrata</taxon>
        <taxon>Euteleostomi</taxon>
        <taxon>Actinopterygii</taxon>
        <taxon>Neopterygii</taxon>
        <taxon>Teleostei</taxon>
        <taxon>Ostariophysi</taxon>
        <taxon>Siluriformes</taxon>
        <taxon>Clariidae</taxon>
        <taxon>Clarias</taxon>
    </lineage>
</organism>
<dbReference type="EMBL" id="QNUK01000025">
    <property type="protein sequence ID" value="KAF5907113.1"/>
    <property type="molecule type" value="Genomic_DNA"/>
</dbReference>
<dbReference type="Proteomes" id="UP000727407">
    <property type="component" value="Unassembled WGS sequence"/>
</dbReference>
<evidence type="ECO:0000313" key="3">
    <source>
        <dbReference type="Proteomes" id="UP000727407"/>
    </source>
</evidence>
<feature type="region of interest" description="Disordered" evidence="1">
    <location>
        <begin position="1"/>
        <end position="37"/>
    </location>
</feature>
<evidence type="ECO:0000256" key="1">
    <source>
        <dbReference type="SAM" id="MobiDB-lite"/>
    </source>
</evidence>
<comment type="caution">
    <text evidence="2">The sequence shown here is derived from an EMBL/GenBank/DDBJ whole genome shotgun (WGS) entry which is preliminary data.</text>
</comment>
<feature type="compositionally biased region" description="Polar residues" evidence="1">
    <location>
        <begin position="1"/>
        <end position="23"/>
    </location>
</feature>
<name>A0A8J4XEX4_CLAMG</name>
<reference evidence="2" key="1">
    <citation type="submission" date="2020-07" db="EMBL/GenBank/DDBJ databases">
        <title>Clarias magur genome sequencing, assembly and annotation.</title>
        <authorList>
            <person name="Kushwaha B."/>
            <person name="Kumar R."/>
            <person name="Das P."/>
            <person name="Joshi C.G."/>
            <person name="Kumar D."/>
            <person name="Nagpure N.S."/>
            <person name="Pandey M."/>
            <person name="Agarwal S."/>
            <person name="Srivastava S."/>
            <person name="Singh M."/>
            <person name="Sahoo L."/>
            <person name="Jayasankar P."/>
            <person name="Meher P.K."/>
            <person name="Koringa P.G."/>
            <person name="Iquebal M.A."/>
            <person name="Das S.P."/>
            <person name="Bit A."/>
            <person name="Patnaik S."/>
            <person name="Patel N."/>
            <person name="Shah T.M."/>
            <person name="Hinsu A."/>
            <person name="Jena J.K."/>
        </authorList>
    </citation>
    <scope>NUCLEOTIDE SEQUENCE</scope>
    <source>
        <strain evidence="2">CIFAMagur01</strain>
        <tissue evidence="2">Testis</tissue>
    </source>
</reference>
<feature type="compositionally biased region" description="Pro residues" evidence="1">
    <location>
        <begin position="27"/>
        <end position="36"/>
    </location>
</feature>